<dbReference type="Pfam" id="PF00990">
    <property type="entry name" value="GGDEF"/>
    <property type="match status" value="1"/>
</dbReference>
<dbReference type="CDD" id="cd00130">
    <property type="entry name" value="PAS"/>
    <property type="match status" value="1"/>
</dbReference>
<organism evidence="5 6">
    <name type="scientific">Nitrolancea hollandica Lb</name>
    <dbReference type="NCBI Taxonomy" id="1129897"/>
    <lineage>
        <taxon>Bacteria</taxon>
        <taxon>Pseudomonadati</taxon>
        <taxon>Thermomicrobiota</taxon>
        <taxon>Thermomicrobia</taxon>
        <taxon>Sphaerobacterales</taxon>
        <taxon>Sphaerobacterineae</taxon>
        <taxon>Sphaerobacteraceae</taxon>
        <taxon>Nitrolancea</taxon>
    </lineage>
</organism>
<evidence type="ECO:0000256" key="1">
    <source>
        <dbReference type="ARBA" id="ARBA00012528"/>
    </source>
</evidence>
<dbReference type="Pfam" id="PF00989">
    <property type="entry name" value="PAS"/>
    <property type="match status" value="1"/>
</dbReference>
<dbReference type="InterPro" id="IPR029016">
    <property type="entry name" value="GAF-like_dom_sf"/>
</dbReference>
<dbReference type="SMART" id="SM00065">
    <property type="entry name" value="GAF"/>
    <property type="match status" value="1"/>
</dbReference>
<dbReference type="InterPro" id="IPR003018">
    <property type="entry name" value="GAF"/>
</dbReference>
<dbReference type="AlphaFoldDB" id="I4EKL2"/>
<name>I4EKL2_9BACT</name>
<dbReference type="InterPro" id="IPR000014">
    <property type="entry name" value="PAS"/>
</dbReference>
<feature type="domain" description="GGDEF" evidence="4">
    <location>
        <begin position="341"/>
        <end position="475"/>
    </location>
</feature>
<dbReference type="GO" id="GO:0005886">
    <property type="term" value="C:plasma membrane"/>
    <property type="evidence" value="ECO:0007669"/>
    <property type="project" value="TreeGrafter"/>
</dbReference>
<comment type="catalytic activity">
    <reaction evidence="2">
        <text>2 GTP = 3',3'-c-di-GMP + 2 diphosphate</text>
        <dbReference type="Rhea" id="RHEA:24898"/>
        <dbReference type="ChEBI" id="CHEBI:33019"/>
        <dbReference type="ChEBI" id="CHEBI:37565"/>
        <dbReference type="ChEBI" id="CHEBI:58805"/>
        <dbReference type="EC" id="2.7.7.65"/>
    </reaction>
</comment>
<dbReference type="PROSITE" id="PS50112">
    <property type="entry name" value="PAS"/>
    <property type="match status" value="1"/>
</dbReference>
<evidence type="ECO:0000313" key="5">
    <source>
        <dbReference type="EMBL" id="CCF85224.1"/>
    </source>
</evidence>
<dbReference type="InterPro" id="IPR000160">
    <property type="entry name" value="GGDEF_dom"/>
</dbReference>
<evidence type="ECO:0000259" key="4">
    <source>
        <dbReference type="PROSITE" id="PS50887"/>
    </source>
</evidence>
<sequence length="477" mass="53204">METERAKPMWLSNPSSPMENELSTSEQFYRELIEHSPSGVLVCDTSGRIELANMALASLTGRPLSDLIGANIQELFLHDQAIPWDILRRESIEDSRRAVTLRMHGADGRSLTVECHVRAIQRPLPDHQSGGDWTRLHLVIQDVTAQYRRLHELQLLHDLTQLVSGKENIDAAFQIVAQRLVRDLGYRVAGIALASRDGTHFEGHGYHRDRQGFSLNRFTTDIGITGRVFRENRSILVPDVRRNPDYWEFDPEIRSELAVIIRSDGKPVGVIDIQSDGMHPLSQDDLALAESIAVHLGLLLDRLQAAKRLEREATTDPLTGFANRRLLLERLAQLADDRRVETAALFLIDLDGFKQINDQFGHLYGDAVLRNVALRLASCVRQGDLLARYGGDELALLILNADLRLRMEIGERIVQTVANLALETQTVPVPLTASVGIAVFDPLDRTGPDELIARADRAMYAAKLAGGNTIRHDAGDC</sequence>
<dbReference type="Gene3D" id="3.30.70.270">
    <property type="match status" value="1"/>
</dbReference>
<gene>
    <name evidence="5" type="ORF">NITHO_4670011</name>
</gene>
<dbReference type="InterPro" id="IPR013767">
    <property type="entry name" value="PAS_fold"/>
</dbReference>
<dbReference type="FunFam" id="3.30.70.270:FF:000001">
    <property type="entry name" value="Diguanylate cyclase domain protein"/>
    <property type="match status" value="1"/>
</dbReference>
<dbReference type="OrthoDB" id="152863at2"/>
<dbReference type="EMBL" id="CAGS01000409">
    <property type="protein sequence ID" value="CCF85224.1"/>
    <property type="molecule type" value="Genomic_DNA"/>
</dbReference>
<dbReference type="GO" id="GO:0006355">
    <property type="term" value="P:regulation of DNA-templated transcription"/>
    <property type="evidence" value="ECO:0007669"/>
    <property type="project" value="InterPro"/>
</dbReference>
<dbReference type="RefSeq" id="WP_008479978.1">
    <property type="nucleotide sequence ID" value="NZ_CAGS01000409.1"/>
</dbReference>
<dbReference type="SUPFAM" id="SSF55785">
    <property type="entry name" value="PYP-like sensor domain (PAS domain)"/>
    <property type="match status" value="1"/>
</dbReference>
<accession>I4EKL2</accession>
<dbReference type="InterPro" id="IPR043128">
    <property type="entry name" value="Rev_trsase/Diguanyl_cyclase"/>
</dbReference>
<dbReference type="GO" id="GO:1902201">
    <property type="term" value="P:negative regulation of bacterial-type flagellum-dependent cell motility"/>
    <property type="evidence" value="ECO:0007669"/>
    <property type="project" value="TreeGrafter"/>
</dbReference>
<dbReference type="NCBIfam" id="TIGR00254">
    <property type="entry name" value="GGDEF"/>
    <property type="match status" value="1"/>
</dbReference>
<dbReference type="SMART" id="SM00267">
    <property type="entry name" value="GGDEF"/>
    <property type="match status" value="1"/>
</dbReference>
<dbReference type="Gene3D" id="3.30.450.20">
    <property type="entry name" value="PAS domain"/>
    <property type="match status" value="1"/>
</dbReference>
<dbReference type="PROSITE" id="PS50887">
    <property type="entry name" value="GGDEF"/>
    <property type="match status" value="1"/>
</dbReference>
<dbReference type="PANTHER" id="PTHR45138:SF9">
    <property type="entry name" value="DIGUANYLATE CYCLASE DGCM-RELATED"/>
    <property type="match status" value="1"/>
</dbReference>
<feature type="domain" description="PAS" evidence="3">
    <location>
        <begin position="25"/>
        <end position="80"/>
    </location>
</feature>
<evidence type="ECO:0000259" key="3">
    <source>
        <dbReference type="PROSITE" id="PS50112"/>
    </source>
</evidence>
<evidence type="ECO:0000313" key="6">
    <source>
        <dbReference type="Proteomes" id="UP000004221"/>
    </source>
</evidence>
<dbReference type="PANTHER" id="PTHR45138">
    <property type="entry name" value="REGULATORY COMPONENTS OF SENSORY TRANSDUCTION SYSTEM"/>
    <property type="match status" value="1"/>
</dbReference>
<dbReference type="EC" id="2.7.7.65" evidence="1"/>
<reference evidence="5 6" key="1">
    <citation type="journal article" date="2012" name="ISME J.">
        <title>Nitrification expanded: discovery, physiology and genomics of a nitrite-oxidizing bacterium from the phylum Chloroflexi.</title>
        <authorList>
            <person name="Sorokin D.Y."/>
            <person name="Lucker S."/>
            <person name="Vejmelkova D."/>
            <person name="Kostrikina N.A."/>
            <person name="Kleerebezem R."/>
            <person name="Rijpstra W.I."/>
            <person name="Damste J.S."/>
            <person name="Le Paslier D."/>
            <person name="Muyzer G."/>
            <person name="Wagner M."/>
            <person name="van Loosdrecht M.C."/>
            <person name="Daims H."/>
        </authorList>
    </citation>
    <scope>NUCLEOTIDE SEQUENCE [LARGE SCALE GENOMIC DNA]</scope>
    <source>
        <strain evidence="6">none</strain>
    </source>
</reference>
<dbReference type="SUPFAM" id="SSF55781">
    <property type="entry name" value="GAF domain-like"/>
    <property type="match status" value="1"/>
</dbReference>
<comment type="caution">
    <text evidence="5">The sequence shown here is derived from an EMBL/GenBank/DDBJ whole genome shotgun (WGS) entry which is preliminary data.</text>
</comment>
<dbReference type="SMART" id="SM00091">
    <property type="entry name" value="PAS"/>
    <property type="match status" value="1"/>
</dbReference>
<dbReference type="Gene3D" id="3.30.450.40">
    <property type="match status" value="1"/>
</dbReference>
<dbReference type="Proteomes" id="UP000004221">
    <property type="component" value="Unassembled WGS sequence"/>
</dbReference>
<evidence type="ECO:0000256" key="2">
    <source>
        <dbReference type="ARBA" id="ARBA00034247"/>
    </source>
</evidence>
<dbReference type="InterPro" id="IPR050469">
    <property type="entry name" value="Diguanylate_Cyclase"/>
</dbReference>
<dbReference type="CDD" id="cd01949">
    <property type="entry name" value="GGDEF"/>
    <property type="match status" value="1"/>
</dbReference>
<dbReference type="SUPFAM" id="SSF55073">
    <property type="entry name" value="Nucleotide cyclase"/>
    <property type="match status" value="1"/>
</dbReference>
<protein>
    <recommendedName>
        <fullName evidence="1">diguanylate cyclase</fullName>
        <ecNumber evidence="1">2.7.7.65</ecNumber>
    </recommendedName>
</protein>
<dbReference type="Pfam" id="PF13185">
    <property type="entry name" value="GAF_2"/>
    <property type="match status" value="1"/>
</dbReference>
<keyword evidence="6" id="KW-1185">Reference proteome</keyword>
<dbReference type="InterPro" id="IPR035965">
    <property type="entry name" value="PAS-like_dom_sf"/>
</dbReference>
<dbReference type="GO" id="GO:0052621">
    <property type="term" value="F:diguanylate cyclase activity"/>
    <property type="evidence" value="ECO:0007669"/>
    <property type="project" value="UniProtKB-EC"/>
</dbReference>
<dbReference type="GO" id="GO:0043709">
    <property type="term" value="P:cell adhesion involved in single-species biofilm formation"/>
    <property type="evidence" value="ECO:0007669"/>
    <property type="project" value="TreeGrafter"/>
</dbReference>
<proteinExistence type="predicted"/>
<dbReference type="NCBIfam" id="TIGR00229">
    <property type="entry name" value="sensory_box"/>
    <property type="match status" value="1"/>
</dbReference>
<dbReference type="InterPro" id="IPR029787">
    <property type="entry name" value="Nucleotide_cyclase"/>
</dbReference>